<evidence type="ECO:0000256" key="3">
    <source>
        <dbReference type="ARBA" id="ARBA00022593"/>
    </source>
</evidence>
<evidence type="ECO:0000256" key="9">
    <source>
        <dbReference type="ARBA" id="ARBA00034920"/>
    </source>
</evidence>
<keyword evidence="14" id="KW-1185">Reference proteome</keyword>
<dbReference type="FunFam" id="1.10.8.60:FF:000039">
    <property type="entry name" value="peroxisome biogenesis factor 6"/>
    <property type="match status" value="1"/>
</dbReference>
<dbReference type="InterPro" id="IPR027417">
    <property type="entry name" value="P-loop_NTPase"/>
</dbReference>
<dbReference type="CDD" id="cd19527">
    <property type="entry name" value="RecA-like_PEX6_r2"/>
    <property type="match status" value="1"/>
</dbReference>
<feature type="domain" description="AAA+ ATPase" evidence="12">
    <location>
        <begin position="691"/>
        <end position="831"/>
    </location>
</feature>
<comment type="subcellular location">
    <subcellularLocation>
        <location evidence="1">Membrane</location>
    </subcellularLocation>
</comment>
<keyword evidence="7" id="KW-0472">Membrane</keyword>
<dbReference type="Gene3D" id="3.40.50.300">
    <property type="entry name" value="P-loop containing nucleotide triphosphate hydrolases"/>
    <property type="match status" value="2"/>
</dbReference>
<keyword evidence="11" id="KW-0175">Coiled coil</keyword>
<evidence type="ECO:0000313" key="13">
    <source>
        <dbReference type="EMBL" id="KAF7322753.1"/>
    </source>
</evidence>
<proteinExistence type="inferred from homology"/>
<dbReference type="Gene3D" id="1.10.8.60">
    <property type="match status" value="2"/>
</dbReference>
<sequence>MSSSSKSPWAPSGGGDCEERDENVNVILMLLLTEVVVSALSSEAYDAASDLEDWLFTDDRVLKQGDLFSLPFPLANGLRSTPVPALRYRLDMLAPVLRGFAQKGMTRIVVTLGSASDDETTQSDDTEHDLLEIDEQFLAPTQLQHASIAFACRPLADPVDPAHDDCTVYLKTRDLGRVGGLSGDWAIVQLDGASSRRLVRILADDTVVKSSNAVQMSPILLHNISPNSSSPSILLHSSPFGSGPPAIPTAKAVTIARVASPFSTHKSYENACVAALRAYFAGPPRIVKKGDLVCVGVIKGQDEEEEATSSQRTDEVVYFLVTNIEHDVLPVHDSYLDLAAGELGCSVDAETTRLVQSGVEHCRVPSVGRYFRPHRQSPPALLADLGPSSCLLSPSSPFSKLLSLCSATLVRDAVDYNLDLSFLLKGVSGIGKYTVARWVASTLGLHLMEINCYDIVGESDVKTEGILRARFDRLSECSPCILYLRHVDAFVQTTQSLEPGKDLPVVNVLRECVAELQNSWRGLGQPMLVFGSTHEPERLPVQLVACFKNEVTFEAPSEAEREEMLRISLFGTTLAPDVSISKLATETAALVASDIASLVHHAESLAIGRAASTSNATEREVLEAQVAVTAEDFDAALEKIRTTHSESIGAPKIPNVTWDDVGGLAAVKEDILDTIQLPLEHPELFSDGLKKRSGILLYGPPGTGKTLLAKAVATSCSLNFFSVKGPELLNMYIGESEANVRRVFQRARDARPCVIFFDELDSVAPKRGNHGDSGGVMDRIVSQLLAELDGMASGGGADVFVIGATNRPDLLDPALLRPGRFDRLLYLGVSDTHEAQLNILKALTRKFRLSPTLDLWVFAQRCPFNYTGADFYALCSDAMLNAMSRKAEELEAKLAKLNGSGERMEGHPYPLTAQYYLAELADKGDIEVLVSTEDFDRALASLEPSVSQSEMEHYARVQKRFSQPDE</sequence>
<reference evidence="13" key="1">
    <citation type="submission" date="2020-05" db="EMBL/GenBank/DDBJ databases">
        <title>Mycena genomes resolve the evolution of fungal bioluminescence.</title>
        <authorList>
            <person name="Tsai I.J."/>
        </authorList>
    </citation>
    <scope>NUCLEOTIDE SEQUENCE</scope>
    <source>
        <strain evidence="13">110903Hualien_Pintung</strain>
    </source>
</reference>
<dbReference type="GO" id="GO:0016887">
    <property type="term" value="F:ATP hydrolysis activity"/>
    <property type="evidence" value="ECO:0007669"/>
    <property type="project" value="InterPro"/>
</dbReference>
<comment type="catalytic activity">
    <reaction evidence="10">
        <text>ATP + H2O = ADP + phosphate + H(+)</text>
        <dbReference type="Rhea" id="RHEA:13065"/>
        <dbReference type="ChEBI" id="CHEBI:15377"/>
        <dbReference type="ChEBI" id="CHEBI:15378"/>
        <dbReference type="ChEBI" id="CHEBI:30616"/>
        <dbReference type="ChEBI" id="CHEBI:43474"/>
        <dbReference type="ChEBI" id="CHEBI:456216"/>
    </reaction>
    <physiologicalReaction direction="left-to-right" evidence="10">
        <dbReference type="Rhea" id="RHEA:13066"/>
    </physiologicalReaction>
</comment>
<dbReference type="SMART" id="SM00382">
    <property type="entry name" value="AAA"/>
    <property type="match status" value="1"/>
</dbReference>
<organism evidence="13 14">
    <name type="scientific">Mycena chlorophos</name>
    <name type="common">Agaric fungus</name>
    <name type="synonym">Agaricus chlorophos</name>
    <dbReference type="NCBI Taxonomy" id="658473"/>
    <lineage>
        <taxon>Eukaryota</taxon>
        <taxon>Fungi</taxon>
        <taxon>Dikarya</taxon>
        <taxon>Basidiomycota</taxon>
        <taxon>Agaricomycotina</taxon>
        <taxon>Agaricomycetes</taxon>
        <taxon>Agaricomycetidae</taxon>
        <taxon>Agaricales</taxon>
        <taxon>Marasmiineae</taxon>
        <taxon>Mycenaceae</taxon>
        <taxon>Mycena</taxon>
    </lineage>
</organism>
<feature type="coiled-coil region" evidence="11">
    <location>
        <begin position="880"/>
        <end position="907"/>
    </location>
</feature>
<evidence type="ECO:0000256" key="2">
    <source>
        <dbReference type="ARBA" id="ARBA00006914"/>
    </source>
</evidence>
<comment type="similarity">
    <text evidence="2">Belongs to the AAA ATPase family.</text>
</comment>
<dbReference type="InterPro" id="IPR050168">
    <property type="entry name" value="AAA_ATPase_domain"/>
</dbReference>
<dbReference type="GO" id="GO:0016558">
    <property type="term" value="P:protein import into peroxisome matrix"/>
    <property type="evidence" value="ECO:0007669"/>
    <property type="project" value="TreeGrafter"/>
</dbReference>
<evidence type="ECO:0000256" key="8">
    <source>
        <dbReference type="ARBA" id="ARBA00034811"/>
    </source>
</evidence>
<dbReference type="SUPFAM" id="SSF52540">
    <property type="entry name" value="P-loop containing nucleoside triphosphate hydrolases"/>
    <property type="match status" value="2"/>
</dbReference>
<dbReference type="PANTHER" id="PTHR23077:SF9">
    <property type="entry name" value="PEROXISOMAL ATPASE PEX6"/>
    <property type="match status" value="1"/>
</dbReference>
<comment type="caution">
    <text evidence="13">The sequence shown here is derived from an EMBL/GenBank/DDBJ whole genome shotgun (WGS) entry which is preliminary data.</text>
</comment>
<dbReference type="Pfam" id="PF00004">
    <property type="entry name" value="AAA"/>
    <property type="match status" value="2"/>
</dbReference>
<protein>
    <recommendedName>
        <fullName evidence="8">Peroxisomal ATPase PEX6</fullName>
    </recommendedName>
    <alternativeName>
        <fullName evidence="9">Peroxin-6</fullName>
    </alternativeName>
</protein>
<evidence type="ECO:0000256" key="11">
    <source>
        <dbReference type="SAM" id="Coils"/>
    </source>
</evidence>
<keyword evidence="6" id="KW-0067">ATP-binding</keyword>
<evidence type="ECO:0000256" key="7">
    <source>
        <dbReference type="ARBA" id="ARBA00023136"/>
    </source>
</evidence>
<dbReference type="GO" id="GO:0005524">
    <property type="term" value="F:ATP binding"/>
    <property type="evidence" value="ECO:0007669"/>
    <property type="project" value="UniProtKB-KW"/>
</dbReference>
<dbReference type="FunFam" id="3.40.50.300:FF:000109">
    <property type="entry name" value="Peroxisomal biogenesis factor 6"/>
    <property type="match status" value="1"/>
</dbReference>
<dbReference type="AlphaFoldDB" id="A0A8H6TPH2"/>
<dbReference type="GO" id="GO:0005829">
    <property type="term" value="C:cytosol"/>
    <property type="evidence" value="ECO:0007669"/>
    <property type="project" value="TreeGrafter"/>
</dbReference>
<gene>
    <name evidence="13" type="ORF">HMN09_00054300</name>
</gene>
<keyword evidence="3" id="KW-0962">Peroxisome biogenesis</keyword>
<evidence type="ECO:0000259" key="12">
    <source>
        <dbReference type="SMART" id="SM00382"/>
    </source>
</evidence>
<dbReference type="InterPro" id="IPR003959">
    <property type="entry name" value="ATPase_AAA_core"/>
</dbReference>
<accession>A0A8H6TPH2</accession>
<dbReference type="InterPro" id="IPR056995">
    <property type="entry name" value="PEX6_4th_dom"/>
</dbReference>
<evidence type="ECO:0000256" key="4">
    <source>
        <dbReference type="ARBA" id="ARBA00022741"/>
    </source>
</evidence>
<evidence type="ECO:0000256" key="5">
    <source>
        <dbReference type="ARBA" id="ARBA00022801"/>
    </source>
</evidence>
<dbReference type="InterPro" id="IPR003960">
    <property type="entry name" value="ATPase_AAA_CS"/>
</dbReference>
<dbReference type="InterPro" id="IPR003593">
    <property type="entry name" value="AAA+_ATPase"/>
</dbReference>
<dbReference type="Pfam" id="PF23315">
    <property type="entry name" value="PEX6_4th"/>
    <property type="match status" value="1"/>
</dbReference>
<dbReference type="InterPro" id="IPR047533">
    <property type="entry name" value="RecA-like_PEX6_r2"/>
</dbReference>
<dbReference type="PANTHER" id="PTHR23077">
    <property type="entry name" value="AAA-FAMILY ATPASE"/>
    <property type="match status" value="1"/>
</dbReference>
<evidence type="ECO:0000256" key="1">
    <source>
        <dbReference type="ARBA" id="ARBA00004370"/>
    </source>
</evidence>
<keyword evidence="5" id="KW-0378">Hydrolase</keyword>
<evidence type="ECO:0000256" key="10">
    <source>
        <dbReference type="ARBA" id="ARBA00048778"/>
    </source>
</evidence>
<evidence type="ECO:0000313" key="14">
    <source>
        <dbReference type="Proteomes" id="UP000613580"/>
    </source>
</evidence>
<dbReference type="EMBL" id="JACAZE010000001">
    <property type="protein sequence ID" value="KAF7322753.1"/>
    <property type="molecule type" value="Genomic_DNA"/>
</dbReference>
<dbReference type="GO" id="GO:0005778">
    <property type="term" value="C:peroxisomal membrane"/>
    <property type="evidence" value="ECO:0007669"/>
    <property type="project" value="TreeGrafter"/>
</dbReference>
<dbReference type="OrthoDB" id="5553750at2759"/>
<dbReference type="Proteomes" id="UP000613580">
    <property type="component" value="Unassembled WGS sequence"/>
</dbReference>
<dbReference type="PROSITE" id="PS00674">
    <property type="entry name" value="AAA"/>
    <property type="match status" value="1"/>
</dbReference>
<name>A0A8H6TPH2_MYCCL</name>
<keyword evidence="4" id="KW-0547">Nucleotide-binding</keyword>
<evidence type="ECO:0000256" key="6">
    <source>
        <dbReference type="ARBA" id="ARBA00022840"/>
    </source>
</evidence>